<reference evidence="2 3" key="1">
    <citation type="submission" date="2013-04" db="EMBL/GenBank/DDBJ databases">
        <title>The Genome Sequence of Parabacteroides goldsteinii DSM 19448.</title>
        <authorList>
            <consortium name="The Broad Institute Genomics Platform"/>
            <person name="Earl A."/>
            <person name="Ward D."/>
            <person name="Feldgarden M."/>
            <person name="Gevers D."/>
            <person name="Martens E."/>
            <person name="Sakamoto M."/>
            <person name="Benno Y."/>
            <person name="Song Y."/>
            <person name="Liu C."/>
            <person name="Lee J."/>
            <person name="Bolanos M."/>
            <person name="Vaisanen M.L."/>
            <person name="Finegold S.M."/>
            <person name="Walker B."/>
            <person name="Young S."/>
            <person name="Zeng Q."/>
            <person name="Gargeya S."/>
            <person name="Fitzgerald M."/>
            <person name="Haas B."/>
            <person name="Abouelleil A."/>
            <person name="Allen A.W."/>
            <person name="Alvarado L."/>
            <person name="Arachchi H.M."/>
            <person name="Berlin A.M."/>
            <person name="Chapman S.B."/>
            <person name="Gainer-Dewar J."/>
            <person name="Goldberg J."/>
            <person name="Griggs A."/>
            <person name="Gujja S."/>
            <person name="Hansen M."/>
            <person name="Howarth C."/>
            <person name="Imamovic A."/>
            <person name="Ireland A."/>
            <person name="Larimer J."/>
            <person name="McCowan C."/>
            <person name="Murphy C."/>
            <person name="Pearson M."/>
            <person name="Poon T.W."/>
            <person name="Priest M."/>
            <person name="Roberts A."/>
            <person name="Saif S."/>
            <person name="Shea T."/>
            <person name="Sisk P."/>
            <person name="Sykes S."/>
            <person name="Wortman J."/>
            <person name="Nusbaum C."/>
            <person name="Birren B."/>
        </authorList>
    </citation>
    <scope>NUCLEOTIDE SEQUENCE [LARGE SCALE GENOMIC DNA]</scope>
    <source>
        <strain evidence="2 3">DSM 19448</strain>
    </source>
</reference>
<comment type="caution">
    <text evidence="2">The sequence shown here is derived from an EMBL/GenBank/DDBJ whole genome shotgun (WGS) entry which is preliminary data.</text>
</comment>
<evidence type="ECO:0000313" key="2">
    <source>
        <dbReference type="EMBL" id="KKB57466.1"/>
    </source>
</evidence>
<organism evidence="2 3">
    <name type="scientific">Parabacteroides goldsteinii DSM 19448 = WAL 12034</name>
    <dbReference type="NCBI Taxonomy" id="927665"/>
    <lineage>
        <taxon>Bacteria</taxon>
        <taxon>Pseudomonadati</taxon>
        <taxon>Bacteroidota</taxon>
        <taxon>Bacteroidia</taxon>
        <taxon>Bacteroidales</taxon>
        <taxon>Tannerellaceae</taxon>
        <taxon>Parabacteroides</taxon>
    </lineage>
</organism>
<evidence type="ECO:0000313" key="3">
    <source>
        <dbReference type="Proteomes" id="UP000033047"/>
    </source>
</evidence>
<feature type="transmembrane region" description="Helical" evidence="1">
    <location>
        <begin position="70"/>
        <end position="93"/>
    </location>
</feature>
<proteinExistence type="predicted"/>
<dbReference type="PATRIC" id="fig|927665.4.peg.1315"/>
<sequence>MELEELKAGWNVLNERLAQNEILNKRIIKEMIVTRTNSALSRLKWMNWGGIVLVFVMFILVLIMKNIVVIRPAAMIISGLLGGSVLIYCICYFRFLERLDLNKLSICEAMAWCIKFRKIQRCGMFVGPLVALIVIVSIFFIHHHYRSLYHMIVDAIGVLFGVCIGYLCYKYVDKKSIETIEKGLEELKEFEDE</sequence>
<feature type="transmembrane region" description="Helical" evidence="1">
    <location>
        <begin position="148"/>
        <end position="169"/>
    </location>
</feature>
<dbReference type="EMBL" id="AQHV01000009">
    <property type="protein sequence ID" value="KKB57466.1"/>
    <property type="molecule type" value="Genomic_DNA"/>
</dbReference>
<name>A0A0F5JI29_9BACT</name>
<evidence type="ECO:0000256" key="1">
    <source>
        <dbReference type="SAM" id="Phobius"/>
    </source>
</evidence>
<dbReference type="HOGENOM" id="CLU_1389059_0_0_10"/>
<gene>
    <name evidence="2" type="ORF">HMPREF1535_01287</name>
</gene>
<feature type="transmembrane region" description="Helical" evidence="1">
    <location>
        <begin position="45"/>
        <end position="64"/>
    </location>
</feature>
<feature type="transmembrane region" description="Helical" evidence="1">
    <location>
        <begin position="122"/>
        <end position="142"/>
    </location>
</feature>
<keyword evidence="1" id="KW-1133">Transmembrane helix</keyword>
<dbReference type="STRING" id="927665.HMPREF1535_01287"/>
<dbReference type="RefSeq" id="WP_046145612.1">
    <property type="nucleotide sequence ID" value="NZ_KQ033912.1"/>
</dbReference>
<keyword evidence="1" id="KW-0812">Transmembrane</keyword>
<dbReference type="AlphaFoldDB" id="A0A0F5JI29"/>
<dbReference type="Proteomes" id="UP000033047">
    <property type="component" value="Unassembled WGS sequence"/>
</dbReference>
<accession>A0A0F5JI29</accession>
<protein>
    <submittedName>
        <fullName evidence="2">Uncharacterized protein</fullName>
    </submittedName>
</protein>
<keyword evidence="1" id="KW-0472">Membrane</keyword>